<keyword evidence="3" id="KW-1185">Reference proteome</keyword>
<keyword evidence="1" id="KW-0472">Membrane</keyword>
<keyword evidence="1" id="KW-1133">Transmembrane helix</keyword>
<evidence type="ECO:0000313" key="3">
    <source>
        <dbReference type="Proteomes" id="UP001056336"/>
    </source>
</evidence>
<reference evidence="2" key="2">
    <citation type="submission" date="2022-05" db="EMBL/GenBank/DDBJ databases">
        <authorList>
            <person name="Kim J.-S."/>
            <person name="Lee K."/>
            <person name="Suh M."/>
            <person name="Eom M."/>
            <person name="Kim J.-S."/>
            <person name="Kim D.-S."/>
            <person name="Ko S.-H."/>
            <person name="Shin Y."/>
            <person name="Lee J.-S."/>
        </authorList>
    </citation>
    <scope>NUCLEOTIDE SEQUENCE</scope>
    <source>
        <strain evidence="2">N237</strain>
    </source>
</reference>
<sequence length="141" mass="15003">MTAPKQLNPAAPASHRAEPSIGSLVAEASSNFSTLLHGEIELAKLEVKASVKNAGTGAGMFAAAAVLLVFSLTFGLIALAEGLVALHLWRWVAYLIVFGFLVLLALLLVWVGIRKVKRVKAPQQTIETTKDTVTALRQATK</sequence>
<organism evidence="2 3">
    <name type="scientific">Jatrophihabitans telluris</name>
    <dbReference type="NCBI Taxonomy" id="2038343"/>
    <lineage>
        <taxon>Bacteria</taxon>
        <taxon>Bacillati</taxon>
        <taxon>Actinomycetota</taxon>
        <taxon>Actinomycetes</taxon>
        <taxon>Jatrophihabitantales</taxon>
        <taxon>Jatrophihabitantaceae</taxon>
        <taxon>Jatrophihabitans</taxon>
    </lineage>
</organism>
<evidence type="ECO:0000313" key="2">
    <source>
        <dbReference type="EMBL" id="UQX88155.1"/>
    </source>
</evidence>
<dbReference type="EMBL" id="CP097332">
    <property type="protein sequence ID" value="UQX88155.1"/>
    <property type="molecule type" value="Genomic_DNA"/>
</dbReference>
<protein>
    <submittedName>
        <fullName evidence="2">Phage holin family protein</fullName>
    </submittedName>
</protein>
<dbReference type="Pfam" id="PF07332">
    <property type="entry name" value="Phage_holin_3_6"/>
    <property type="match status" value="1"/>
</dbReference>
<feature type="transmembrane region" description="Helical" evidence="1">
    <location>
        <begin position="58"/>
        <end position="79"/>
    </location>
</feature>
<dbReference type="Proteomes" id="UP001056336">
    <property type="component" value="Chromosome"/>
</dbReference>
<name>A0ABY4QZ17_9ACTN</name>
<feature type="transmembrane region" description="Helical" evidence="1">
    <location>
        <begin position="91"/>
        <end position="113"/>
    </location>
</feature>
<dbReference type="InterPro" id="IPR009937">
    <property type="entry name" value="Phage_holin_3_6"/>
</dbReference>
<gene>
    <name evidence="2" type="ORF">M6D93_17960</name>
</gene>
<reference evidence="2" key="1">
    <citation type="journal article" date="2018" name="Int. J. Syst. Evol. Microbiol.">
        <title>Jatrophihabitans telluris sp. nov., isolated from sediment soil of lava forest wetlands and the emended description of the genus Jatrophihabitans.</title>
        <authorList>
            <person name="Lee K.C."/>
            <person name="Suh M.K."/>
            <person name="Eom M.K."/>
            <person name="Kim K.K."/>
            <person name="Kim J.S."/>
            <person name="Kim D.S."/>
            <person name="Ko S.H."/>
            <person name="Shin Y.K."/>
            <person name="Lee J.S."/>
        </authorList>
    </citation>
    <scope>NUCLEOTIDE SEQUENCE</scope>
    <source>
        <strain evidence="2">N237</strain>
    </source>
</reference>
<keyword evidence="1" id="KW-0812">Transmembrane</keyword>
<dbReference type="RefSeq" id="WP_249771380.1">
    <property type="nucleotide sequence ID" value="NZ_CP097332.1"/>
</dbReference>
<accession>A0ABY4QZ17</accession>
<evidence type="ECO:0000256" key="1">
    <source>
        <dbReference type="SAM" id="Phobius"/>
    </source>
</evidence>
<proteinExistence type="predicted"/>